<feature type="domain" description="Rad21/Rec8-like protein N-terminal" evidence="5">
    <location>
        <begin position="1"/>
        <end position="112"/>
    </location>
</feature>
<dbReference type="CDD" id="cd21789">
    <property type="entry name" value="Rad21_Rec8_M_SpRec8p-like"/>
    <property type="match status" value="1"/>
</dbReference>
<feature type="region of interest" description="Disordered" evidence="3">
    <location>
        <begin position="142"/>
        <end position="175"/>
    </location>
</feature>
<dbReference type="eggNOG" id="KOG1213">
    <property type="taxonomic scope" value="Eukaryota"/>
</dbReference>
<evidence type="ECO:0000256" key="1">
    <source>
        <dbReference type="ARBA" id="ARBA00004123"/>
    </source>
</evidence>
<feature type="compositionally biased region" description="Low complexity" evidence="3">
    <location>
        <begin position="142"/>
        <end position="156"/>
    </location>
</feature>
<dbReference type="HOGENOM" id="CLU_025342_0_0_1"/>
<evidence type="ECO:0000256" key="3">
    <source>
        <dbReference type="SAM" id="MobiDB-lite"/>
    </source>
</evidence>
<dbReference type="Pfam" id="PF04824">
    <property type="entry name" value="Rad21_Rec8"/>
    <property type="match status" value="1"/>
</dbReference>
<dbReference type="KEGG" id="npa:UCRNP2_879"/>
<dbReference type="Proteomes" id="UP000013521">
    <property type="component" value="Unassembled WGS sequence"/>
</dbReference>
<dbReference type="InterPro" id="IPR006910">
    <property type="entry name" value="Rad21_Rec8_N"/>
</dbReference>
<feature type="region of interest" description="Disordered" evidence="3">
    <location>
        <begin position="397"/>
        <end position="462"/>
    </location>
</feature>
<dbReference type="AlphaFoldDB" id="R1H1J5"/>
<dbReference type="PANTHER" id="PTHR12585:SF70">
    <property type="entry name" value="RAD21_REC8 N TERMINAL DOMAIN PROTEIN (AFU_ORTHOLOGUE AFUA_6G02900)"/>
    <property type="match status" value="1"/>
</dbReference>
<dbReference type="STRING" id="1287680.R1H1J5"/>
<feature type="compositionally biased region" description="Basic and acidic residues" evidence="3">
    <location>
        <begin position="403"/>
        <end position="432"/>
    </location>
</feature>
<dbReference type="GO" id="GO:0005634">
    <property type="term" value="C:nucleus"/>
    <property type="evidence" value="ECO:0007669"/>
    <property type="project" value="UniProtKB-SubCell"/>
</dbReference>
<reference evidence="7" key="1">
    <citation type="journal article" date="2013" name="Genome Announc.">
        <title>Draft genome sequence of Neofusicoccum parvum isolate UCR-NP2, a fungal vascular pathogen associated with grapevine cankers.</title>
        <authorList>
            <person name="Blanco-Ulate B."/>
            <person name="Rolshausen P."/>
            <person name="Cantu D."/>
        </authorList>
    </citation>
    <scope>NUCLEOTIDE SEQUENCE [LARGE SCALE GENOMIC DNA]</scope>
    <source>
        <strain evidence="7">UCR-NP2</strain>
    </source>
</reference>
<evidence type="ECO:0000259" key="4">
    <source>
        <dbReference type="Pfam" id="PF04824"/>
    </source>
</evidence>
<organism evidence="6 7">
    <name type="scientific">Botryosphaeria parva (strain UCR-NP2)</name>
    <name type="common">Grapevine canker fungus</name>
    <name type="synonym">Neofusicoccum parvum</name>
    <dbReference type="NCBI Taxonomy" id="1287680"/>
    <lineage>
        <taxon>Eukaryota</taxon>
        <taxon>Fungi</taxon>
        <taxon>Dikarya</taxon>
        <taxon>Ascomycota</taxon>
        <taxon>Pezizomycotina</taxon>
        <taxon>Dothideomycetes</taxon>
        <taxon>Dothideomycetes incertae sedis</taxon>
        <taxon>Botryosphaeriales</taxon>
        <taxon>Botryosphaeriaceae</taxon>
        <taxon>Neofusicoccum</taxon>
    </lineage>
</organism>
<feature type="region of interest" description="Disordered" evidence="3">
    <location>
        <begin position="490"/>
        <end position="544"/>
    </location>
</feature>
<accession>R1H1J5</accession>
<dbReference type="Pfam" id="PF04825">
    <property type="entry name" value="Rad21_Rec8_N"/>
    <property type="match status" value="1"/>
</dbReference>
<dbReference type="GO" id="GO:0007064">
    <property type="term" value="P:mitotic sister chromatid cohesion"/>
    <property type="evidence" value="ECO:0007669"/>
    <property type="project" value="TreeGrafter"/>
</dbReference>
<evidence type="ECO:0000313" key="6">
    <source>
        <dbReference type="EMBL" id="EOD52309.1"/>
    </source>
</evidence>
<keyword evidence="2" id="KW-0539">Nucleus</keyword>
<dbReference type="InterPro" id="IPR006909">
    <property type="entry name" value="Rad21/Rec8_C_eu"/>
</dbReference>
<evidence type="ECO:0000259" key="5">
    <source>
        <dbReference type="Pfam" id="PF04825"/>
    </source>
</evidence>
<feature type="domain" description="Rad21/Rec8-like protein C-terminal eukaryotic" evidence="4">
    <location>
        <begin position="623"/>
        <end position="663"/>
    </location>
</feature>
<feature type="region of interest" description="Disordered" evidence="3">
    <location>
        <begin position="219"/>
        <end position="241"/>
    </location>
</feature>
<comment type="subcellular location">
    <subcellularLocation>
        <location evidence="1">Nucleus</location>
    </subcellularLocation>
</comment>
<dbReference type="OMA" id="QQCHYVL"/>
<dbReference type="EMBL" id="KB915768">
    <property type="protein sequence ID" value="EOD52309.1"/>
    <property type="molecule type" value="Genomic_DNA"/>
</dbReference>
<protein>
    <submittedName>
        <fullName evidence="6">Putative rad21 rec8 n terminal domain-containing protein</fullName>
    </submittedName>
</protein>
<sequence>MFYSHEVLTNRKYGVATVWLVATLGSKSATTKKVTRKAILNVNVPKACDTIIEPEVPLALRLQGSLLYGVSKVYSQQCSYVLADAQSMQNHVRTALMQITRDTELDPEAGRARPDQLVLEDDPSFLPDFALAPLELDDASDLDLPTLTRSSSLSSPRRSRSPRQEITLEEQDGGPVFGIQVPSSDGHSFGDIGGFVVPGDDGPDFGFDAEGNLIEHVSSSHLQKTPATVPRPGLPSSSAASARYGDLMDANMPIEDDEVDLLPEAEALPSTRDRPSSPSGRFLAEEEIMESSSVVQAPMRSKAKRRVIPMDRTMELRNTDLANWMNDYVDNMREAGKNKQALRAFHQAKKNAEYWVLGLGIGGIGAIVNGTGLIGPLDMFRGDALLLSLGIDRNAAKKKRGHQAIDQDEKSNDDERRVRRRSEEDEVGRGDVDMEDGGVVNAEEEDVEVPREAEQEIDARDHSQLFPWNVTASVRNSSLAPSARRALGFGGSGISSSAGGASGMVGSLGRRSRKVSESPLHGRGPPGNLAPLPSSEANDYGNDTLGGIGGDISVGGDDDFELYGAAASVDTQTVNESQITQTAFAKEMENFGMFIFDSLREKEEAAAADGIEPAGINEILFEDALPPETTTRIVAAQGFMHLLALATHGRVSARQNEPFAEIGMSLPHAHEVEPVV</sequence>
<dbReference type="InterPro" id="IPR039781">
    <property type="entry name" value="Rad21/Rec8-like"/>
</dbReference>
<name>R1H1J5_BOTPV</name>
<feature type="compositionally biased region" description="Basic and acidic residues" evidence="3">
    <location>
        <begin position="448"/>
        <end position="462"/>
    </location>
</feature>
<dbReference type="GO" id="GO:0003682">
    <property type="term" value="F:chromatin binding"/>
    <property type="evidence" value="ECO:0007669"/>
    <property type="project" value="TreeGrafter"/>
</dbReference>
<dbReference type="OrthoDB" id="5427633at2759"/>
<dbReference type="GO" id="GO:0030892">
    <property type="term" value="C:mitotic cohesin complex"/>
    <property type="evidence" value="ECO:0007669"/>
    <property type="project" value="TreeGrafter"/>
</dbReference>
<evidence type="ECO:0000256" key="2">
    <source>
        <dbReference type="ARBA" id="ARBA00023242"/>
    </source>
</evidence>
<gene>
    <name evidence="6" type="ORF">UCRNP2_879</name>
</gene>
<feature type="compositionally biased region" description="Low complexity" evidence="3">
    <location>
        <begin position="494"/>
        <end position="509"/>
    </location>
</feature>
<evidence type="ECO:0000313" key="7">
    <source>
        <dbReference type="Proteomes" id="UP000013521"/>
    </source>
</evidence>
<dbReference type="PANTHER" id="PTHR12585">
    <property type="entry name" value="SCC1 / RAD21 FAMILY MEMBER"/>
    <property type="match status" value="1"/>
</dbReference>
<proteinExistence type="predicted"/>